<feature type="transmembrane region" description="Helical" evidence="1">
    <location>
        <begin position="80"/>
        <end position="102"/>
    </location>
</feature>
<reference evidence="3 4" key="1">
    <citation type="submission" date="2018-11" db="EMBL/GenBank/DDBJ databases">
        <title>Gordonia insulae sp. nov., isolated from an island soil.</title>
        <authorList>
            <person name="Kim Y.S."/>
            <person name="Kim S.B."/>
        </authorList>
    </citation>
    <scope>NUCLEOTIDE SEQUENCE [LARGE SCALE GENOMIC DNA]</scope>
    <source>
        <strain evidence="3 4">MMS17-SY073</strain>
    </source>
</reference>
<keyword evidence="1" id="KW-0472">Membrane</keyword>
<dbReference type="EMBL" id="CP033972">
    <property type="protein sequence ID" value="AZG46890.1"/>
    <property type="molecule type" value="Genomic_DNA"/>
</dbReference>
<dbReference type="GO" id="GO:0080120">
    <property type="term" value="P:CAAX-box protein maturation"/>
    <property type="evidence" value="ECO:0007669"/>
    <property type="project" value="UniProtKB-ARBA"/>
</dbReference>
<sequence length="269" mass="28823">MRATVRAVLNPVRPAGIDVVTDRTERRAIVVELVIVGILTFLFSAIAAALSLIEAQLAGGIGNTTVALNPSRSDLDWIDFARQLMSAIRLFAIGALGIYLLWRSGIGLQRVGLGRWSPRRDVPVGLGLAALIGLPGLALVAIARALGMNAHLVPSEVDGVWWRWPILILIAIGNAAAEEIIVVAYFITRLRQLGTSENTSLAASAVLRGGYHLYQGVGAGLGNIVMGLVFGRFFQITSRVWPLVIAHALIDIVAFVGYALLHDHLSWVG</sequence>
<dbReference type="GO" id="GO:0004175">
    <property type="term" value="F:endopeptidase activity"/>
    <property type="evidence" value="ECO:0007669"/>
    <property type="project" value="UniProtKB-ARBA"/>
</dbReference>
<feature type="transmembrane region" description="Helical" evidence="1">
    <location>
        <begin position="122"/>
        <end position="146"/>
    </location>
</feature>
<evidence type="ECO:0000259" key="2">
    <source>
        <dbReference type="Pfam" id="PF02517"/>
    </source>
</evidence>
<proteinExistence type="predicted"/>
<organism evidence="3 4">
    <name type="scientific">Gordonia insulae</name>
    <dbReference type="NCBI Taxonomy" id="2420509"/>
    <lineage>
        <taxon>Bacteria</taxon>
        <taxon>Bacillati</taxon>
        <taxon>Actinomycetota</taxon>
        <taxon>Actinomycetes</taxon>
        <taxon>Mycobacteriales</taxon>
        <taxon>Gordoniaceae</taxon>
        <taxon>Gordonia</taxon>
    </lineage>
</organism>
<feature type="domain" description="CAAX prenyl protease 2/Lysostaphin resistance protein A-like" evidence="2">
    <location>
        <begin position="161"/>
        <end position="252"/>
    </location>
</feature>
<feature type="transmembrane region" description="Helical" evidence="1">
    <location>
        <begin position="240"/>
        <end position="261"/>
    </location>
</feature>
<dbReference type="KEGG" id="gom:D7316_03495"/>
<dbReference type="InterPro" id="IPR003675">
    <property type="entry name" value="Rce1/LyrA-like_dom"/>
</dbReference>
<accession>A0A3G8JRS9</accession>
<keyword evidence="1" id="KW-1133">Transmembrane helix</keyword>
<dbReference type="Pfam" id="PF02517">
    <property type="entry name" value="Rce1-like"/>
    <property type="match status" value="1"/>
</dbReference>
<dbReference type="Proteomes" id="UP000271469">
    <property type="component" value="Chromosome"/>
</dbReference>
<name>A0A3G8JRS9_9ACTN</name>
<gene>
    <name evidence="3" type="ORF">D7316_03495</name>
</gene>
<feature type="transmembrane region" description="Helical" evidence="1">
    <location>
        <begin position="33"/>
        <end position="53"/>
    </location>
</feature>
<evidence type="ECO:0000313" key="4">
    <source>
        <dbReference type="Proteomes" id="UP000271469"/>
    </source>
</evidence>
<evidence type="ECO:0000256" key="1">
    <source>
        <dbReference type="SAM" id="Phobius"/>
    </source>
</evidence>
<dbReference type="AlphaFoldDB" id="A0A3G8JRS9"/>
<feature type="transmembrane region" description="Helical" evidence="1">
    <location>
        <begin position="166"/>
        <end position="187"/>
    </location>
</feature>
<dbReference type="RefSeq" id="WP_124709338.1">
    <property type="nucleotide sequence ID" value="NZ_CP033972.1"/>
</dbReference>
<keyword evidence="4" id="KW-1185">Reference proteome</keyword>
<protein>
    <recommendedName>
        <fullName evidence="2">CAAX prenyl protease 2/Lysostaphin resistance protein A-like domain-containing protein</fullName>
    </recommendedName>
</protein>
<dbReference type="OrthoDB" id="4453618at2"/>
<evidence type="ECO:0000313" key="3">
    <source>
        <dbReference type="EMBL" id="AZG46890.1"/>
    </source>
</evidence>
<keyword evidence="1" id="KW-0812">Transmembrane</keyword>